<comment type="caution">
    <text evidence="1">The sequence shown here is derived from an EMBL/GenBank/DDBJ whole genome shotgun (WGS) entry which is preliminary data.</text>
</comment>
<evidence type="ECO:0000313" key="1">
    <source>
        <dbReference type="EMBL" id="CAH0419085.1"/>
    </source>
</evidence>
<reference evidence="1 2" key="1">
    <citation type="submission" date="2021-11" db="EMBL/GenBank/DDBJ databases">
        <authorList>
            <person name="Depoorter E."/>
        </authorList>
    </citation>
    <scope>NUCLEOTIDE SEQUENCE [LARGE SCALE GENOMIC DNA]</scope>
    <source>
        <strain evidence="1 2">LMG 24286</strain>
    </source>
</reference>
<evidence type="ECO:0000313" key="2">
    <source>
        <dbReference type="Proteomes" id="UP000789719"/>
    </source>
</evidence>
<accession>A0ABM8ZEG2</accession>
<organism evidence="1 2">
    <name type="scientific">Periweissella ghanensis</name>
    <dbReference type="NCBI Taxonomy" id="467997"/>
    <lineage>
        <taxon>Bacteria</taxon>
        <taxon>Bacillati</taxon>
        <taxon>Bacillota</taxon>
        <taxon>Bacilli</taxon>
        <taxon>Lactobacillales</taxon>
        <taxon>Lactobacillaceae</taxon>
        <taxon>Periweissella</taxon>
    </lineage>
</organism>
<keyword evidence="2" id="KW-1185">Reference proteome</keyword>
<dbReference type="EMBL" id="CAKKNT010000024">
    <property type="protein sequence ID" value="CAH0419085.1"/>
    <property type="molecule type" value="Genomic_DNA"/>
</dbReference>
<sequence length="36" mass="4035">MITLSTITAFFIARKFKNIVAFVKGKFNIGGTELEK</sequence>
<gene>
    <name evidence="1" type="ORF">WGH24286_01532</name>
</gene>
<dbReference type="Proteomes" id="UP000789719">
    <property type="component" value="Unassembled WGS sequence"/>
</dbReference>
<name>A0ABM8ZEG2_9LACO</name>
<protein>
    <submittedName>
        <fullName evidence="1">Uncharacterized protein</fullName>
    </submittedName>
</protein>
<proteinExistence type="predicted"/>